<comment type="function">
    <text evidence="5">Functions as an E3 ubiquitin ligase.</text>
</comment>
<dbReference type="InterPro" id="IPR013083">
    <property type="entry name" value="Znf_RING/FYVE/PHD"/>
</dbReference>
<organism evidence="7 8">
    <name type="scientific">Tetracentron sinense</name>
    <name type="common">Spur-leaf</name>
    <dbReference type="NCBI Taxonomy" id="13715"/>
    <lineage>
        <taxon>Eukaryota</taxon>
        <taxon>Viridiplantae</taxon>
        <taxon>Streptophyta</taxon>
        <taxon>Embryophyta</taxon>
        <taxon>Tracheophyta</taxon>
        <taxon>Spermatophyta</taxon>
        <taxon>Magnoliopsida</taxon>
        <taxon>Trochodendrales</taxon>
        <taxon>Trochodendraceae</taxon>
        <taxon>Tetracentron</taxon>
    </lineage>
</organism>
<protein>
    <recommendedName>
        <fullName evidence="5 6">U-box domain-containing protein</fullName>
        <ecNumber evidence="5">2.3.2.27</ecNumber>
    </recommendedName>
    <alternativeName>
        <fullName evidence="5">RING-type E3 ubiquitin transferase PUB</fullName>
    </alternativeName>
</protein>
<evidence type="ECO:0000259" key="6">
    <source>
        <dbReference type="PROSITE" id="PS51698"/>
    </source>
</evidence>
<dbReference type="EC" id="2.3.2.27" evidence="5"/>
<dbReference type="InterPro" id="IPR011989">
    <property type="entry name" value="ARM-like"/>
</dbReference>
<proteinExistence type="predicted"/>
<dbReference type="SMART" id="SM00504">
    <property type="entry name" value="Ubox"/>
    <property type="match status" value="1"/>
</dbReference>
<dbReference type="Pfam" id="PF04564">
    <property type="entry name" value="U-box"/>
    <property type="match status" value="1"/>
</dbReference>
<dbReference type="Gene3D" id="3.30.40.10">
    <property type="entry name" value="Zinc/RING finger domain, C3HC4 (zinc finger)"/>
    <property type="match status" value="1"/>
</dbReference>
<dbReference type="Proteomes" id="UP000655225">
    <property type="component" value="Unassembled WGS sequence"/>
</dbReference>
<dbReference type="EMBL" id="JABCRI010000012">
    <property type="protein sequence ID" value="KAF8396371.1"/>
    <property type="molecule type" value="Genomic_DNA"/>
</dbReference>
<comment type="catalytic activity">
    <reaction evidence="1 5">
        <text>S-ubiquitinyl-[E2 ubiquitin-conjugating enzyme]-L-cysteine + [acceptor protein]-L-lysine = [E2 ubiquitin-conjugating enzyme]-L-cysteine + N(6)-ubiquitinyl-[acceptor protein]-L-lysine.</text>
        <dbReference type="EC" id="2.3.2.27"/>
    </reaction>
</comment>
<feature type="domain" description="U-box" evidence="6">
    <location>
        <begin position="5"/>
        <end position="81"/>
    </location>
</feature>
<evidence type="ECO:0000256" key="2">
    <source>
        <dbReference type="ARBA" id="ARBA00004906"/>
    </source>
</evidence>
<dbReference type="OMA" id="IEIPQFF"/>
<dbReference type="InterPro" id="IPR016024">
    <property type="entry name" value="ARM-type_fold"/>
</dbReference>
<keyword evidence="3 5" id="KW-0808">Transferase</keyword>
<dbReference type="InterPro" id="IPR045185">
    <property type="entry name" value="PUB22/23/24-like"/>
</dbReference>
<dbReference type="Pfam" id="PF25598">
    <property type="entry name" value="ARM_PUB"/>
    <property type="match status" value="1"/>
</dbReference>
<dbReference type="UniPathway" id="UPA00143"/>
<dbReference type="FunFam" id="3.30.40.10:FF:000437">
    <property type="entry name" value="RING-type E3 ubiquitin transferase"/>
    <property type="match status" value="1"/>
</dbReference>
<keyword evidence="8" id="KW-1185">Reference proteome</keyword>
<dbReference type="InterPro" id="IPR045210">
    <property type="entry name" value="RING-Ubox_PUB"/>
</dbReference>
<evidence type="ECO:0000313" key="8">
    <source>
        <dbReference type="Proteomes" id="UP000655225"/>
    </source>
</evidence>
<dbReference type="Gene3D" id="1.25.10.10">
    <property type="entry name" value="Leucine-rich Repeat Variant"/>
    <property type="match status" value="1"/>
</dbReference>
<evidence type="ECO:0000256" key="5">
    <source>
        <dbReference type="RuleBase" id="RU369093"/>
    </source>
</evidence>
<evidence type="ECO:0000256" key="1">
    <source>
        <dbReference type="ARBA" id="ARBA00000900"/>
    </source>
</evidence>
<reference evidence="7 8" key="1">
    <citation type="submission" date="2020-04" db="EMBL/GenBank/DDBJ databases">
        <title>Plant Genome Project.</title>
        <authorList>
            <person name="Zhang R.-G."/>
        </authorList>
    </citation>
    <scope>NUCLEOTIDE SEQUENCE [LARGE SCALE GENOMIC DNA]</scope>
    <source>
        <strain evidence="7">YNK0</strain>
        <tissue evidence="7">Leaf</tissue>
    </source>
</reference>
<evidence type="ECO:0000256" key="3">
    <source>
        <dbReference type="ARBA" id="ARBA00022679"/>
    </source>
</evidence>
<dbReference type="GO" id="GO:0061630">
    <property type="term" value="F:ubiquitin protein ligase activity"/>
    <property type="evidence" value="ECO:0007669"/>
    <property type="project" value="UniProtKB-UniRule"/>
</dbReference>
<dbReference type="GO" id="GO:0006952">
    <property type="term" value="P:defense response"/>
    <property type="evidence" value="ECO:0007669"/>
    <property type="project" value="UniProtKB-ARBA"/>
</dbReference>
<dbReference type="GO" id="GO:0016567">
    <property type="term" value="P:protein ubiquitination"/>
    <property type="evidence" value="ECO:0007669"/>
    <property type="project" value="UniProtKB-UniRule"/>
</dbReference>
<evidence type="ECO:0000313" key="7">
    <source>
        <dbReference type="EMBL" id="KAF8396371.1"/>
    </source>
</evidence>
<comment type="caution">
    <text evidence="7">The sequence shown here is derived from an EMBL/GenBank/DDBJ whole genome shotgun (WGS) entry which is preliminary data.</text>
</comment>
<dbReference type="SUPFAM" id="SSF57850">
    <property type="entry name" value="RING/U-box"/>
    <property type="match status" value="1"/>
</dbReference>
<dbReference type="OrthoDB" id="10064100at2759"/>
<dbReference type="PANTHER" id="PTHR22849:SF128">
    <property type="entry name" value="U-BOX DOMAIN-CONTAINING PROTEIN"/>
    <property type="match status" value="1"/>
</dbReference>
<dbReference type="InterPro" id="IPR003613">
    <property type="entry name" value="Ubox_domain"/>
</dbReference>
<dbReference type="CDD" id="cd16664">
    <property type="entry name" value="RING-Ubox_PUB"/>
    <property type="match status" value="1"/>
</dbReference>
<dbReference type="InterPro" id="IPR058678">
    <property type="entry name" value="ARM_PUB"/>
</dbReference>
<keyword evidence="4 5" id="KW-0833">Ubl conjugation pathway</keyword>
<comment type="pathway">
    <text evidence="2 5">Protein modification; protein ubiquitination.</text>
</comment>
<dbReference type="SUPFAM" id="SSF48371">
    <property type="entry name" value="ARM repeat"/>
    <property type="match status" value="1"/>
</dbReference>
<gene>
    <name evidence="7" type="ORF">HHK36_017988</name>
</gene>
<accession>A0A834Z0N6</accession>
<evidence type="ECO:0000256" key="4">
    <source>
        <dbReference type="ARBA" id="ARBA00022786"/>
    </source>
</evidence>
<sequence length="405" mass="45423">MDDVEVPRYFICPISLQIMKDPVTVVTGITYDRESIEHWLVTGKNTTCPVTKQTLPNDPDLTPNHTLRRLIQAWCTANASNGVDRIPTPKSPLNKIHVLKLIQDLQVPQLQLITLKKMDALAAKNERNCRCMVEAGVAKAMVSLIITCFKKGQTSVLEEALSVLHFIWAPTTEKKLLVGENYDLIDSITWVLRCEMDNQVVVKSYATLVLKMIIEVASTNLKERLKPGFFKAIIQILRDRISQQAIKAALHVLLDSCPWGRNKMKIVEAGAVLELIELELGMPEKRTTELIFGVLDHLCSCADGRDQLLSHAGGIAVVSKRILRVSPAADDRAIHILALICKFSGTNKVLHEMLRIGAVTKLCMVLQADTATYMKEKARDVLRLHSNVWNNSPCIAVYLLTRYRR</sequence>
<dbReference type="PROSITE" id="PS51698">
    <property type="entry name" value="U_BOX"/>
    <property type="match status" value="1"/>
</dbReference>
<dbReference type="PANTHER" id="PTHR22849">
    <property type="entry name" value="WDSAM1 PROTEIN"/>
    <property type="match status" value="1"/>
</dbReference>
<dbReference type="AlphaFoldDB" id="A0A834Z0N6"/>
<name>A0A834Z0N6_TETSI</name>